<comment type="caution">
    <text evidence="4">The sequence shown here is derived from an EMBL/GenBank/DDBJ whole genome shotgun (WGS) entry which is preliminary data.</text>
</comment>
<accession>A0A0N1F6B8</accession>
<evidence type="ECO:0000313" key="4">
    <source>
        <dbReference type="EMBL" id="KPH81466.1"/>
    </source>
</evidence>
<dbReference type="GO" id="GO:0016788">
    <property type="term" value="F:hydrolase activity, acting on ester bonds"/>
    <property type="evidence" value="ECO:0007669"/>
    <property type="project" value="UniProtKB-ARBA"/>
</dbReference>
<dbReference type="RefSeq" id="WP_054208293.1">
    <property type="nucleotide sequence ID" value="NZ_LGSZ01000028.1"/>
</dbReference>
<feature type="chain" id="PRO_5005870962" description="Sialate O-acetylesterase domain-containing protein" evidence="2">
    <location>
        <begin position="21"/>
        <end position="285"/>
    </location>
</feature>
<keyword evidence="5" id="KW-1185">Reference proteome</keyword>
<dbReference type="Gene3D" id="3.40.50.1110">
    <property type="entry name" value="SGNH hydrolase"/>
    <property type="match status" value="1"/>
</dbReference>
<dbReference type="EMBL" id="LGSZ01000028">
    <property type="protein sequence ID" value="KPH81466.1"/>
    <property type="molecule type" value="Genomic_DNA"/>
</dbReference>
<feature type="domain" description="Sialate O-acetylesterase" evidence="3">
    <location>
        <begin position="124"/>
        <end position="276"/>
    </location>
</feature>
<proteinExistence type="predicted"/>
<reference evidence="4 5" key="1">
    <citation type="submission" date="2015-07" db="EMBL/GenBank/DDBJ databases">
        <title>Whole genome sequencing of Bosea vaviloviae isolated from cave pool.</title>
        <authorList>
            <person name="Tan N.E.H."/>
            <person name="Lee Y.P."/>
            <person name="Gan H.M."/>
            <person name="Barton H."/>
            <person name="Savka M.A."/>
        </authorList>
    </citation>
    <scope>NUCLEOTIDE SEQUENCE [LARGE SCALE GENOMIC DNA]</scope>
    <source>
        <strain evidence="4 5">SD260</strain>
    </source>
</reference>
<evidence type="ECO:0000256" key="1">
    <source>
        <dbReference type="ARBA" id="ARBA00022801"/>
    </source>
</evidence>
<evidence type="ECO:0000256" key="2">
    <source>
        <dbReference type="SAM" id="SignalP"/>
    </source>
</evidence>
<evidence type="ECO:0000259" key="3">
    <source>
        <dbReference type="Pfam" id="PF03629"/>
    </source>
</evidence>
<dbReference type="SUPFAM" id="SSF52266">
    <property type="entry name" value="SGNH hydrolase"/>
    <property type="match status" value="1"/>
</dbReference>
<gene>
    <name evidence="4" type="ORF">AE618_06780</name>
</gene>
<organism evidence="4 5">
    <name type="scientific">Bosea vaviloviae</name>
    <dbReference type="NCBI Taxonomy" id="1526658"/>
    <lineage>
        <taxon>Bacteria</taxon>
        <taxon>Pseudomonadati</taxon>
        <taxon>Pseudomonadota</taxon>
        <taxon>Alphaproteobacteria</taxon>
        <taxon>Hyphomicrobiales</taxon>
        <taxon>Boseaceae</taxon>
        <taxon>Bosea</taxon>
    </lineage>
</organism>
<keyword evidence="2" id="KW-0732">Signal</keyword>
<evidence type="ECO:0000313" key="5">
    <source>
        <dbReference type="Proteomes" id="UP000037822"/>
    </source>
</evidence>
<feature type="signal peptide" evidence="2">
    <location>
        <begin position="1"/>
        <end position="20"/>
    </location>
</feature>
<dbReference type="Proteomes" id="UP000037822">
    <property type="component" value="Unassembled WGS sequence"/>
</dbReference>
<dbReference type="PATRIC" id="fig|1526658.3.peg.2021"/>
<dbReference type="OrthoDB" id="8449502at2"/>
<dbReference type="InterPro" id="IPR005181">
    <property type="entry name" value="SASA"/>
</dbReference>
<sequence>MRIIVILLLLASLGANVAMAGFITVGVVTRASFTDMMRKGAKFLKLPPIGRWQPNRDYQSVQPCDLKPSFVVLVIGQSNGANAAFSYTKAQDPGARAFYDGACYGLSDPVIGGDGTRGSQWPIFADLFKARFERSVTVISAGWGGSAITDWTDKGYDRFALSQLRALREAGRTVDAVFWQQGEQDFATDPATYKAKFAVVTQRLRDAGVTAPIFVARATLSGSFVNHPLRQAQAELAAQPGFVAGPDADSVTERFDKYHLTANGVVEMAKLWFDAVVACDCVAKD</sequence>
<dbReference type="AlphaFoldDB" id="A0A0N1F6B8"/>
<dbReference type="Pfam" id="PF03629">
    <property type="entry name" value="SASA"/>
    <property type="match status" value="1"/>
</dbReference>
<dbReference type="InterPro" id="IPR036514">
    <property type="entry name" value="SGNH_hydro_sf"/>
</dbReference>
<protein>
    <recommendedName>
        <fullName evidence="3">Sialate O-acetylesterase domain-containing protein</fullName>
    </recommendedName>
</protein>
<keyword evidence="1" id="KW-0378">Hydrolase</keyword>
<name>A0A0N1F6B8_9HYPH</name>